<name>A0A9P6T0Z2_9FUNG</name>
<accession>A0A9P6T0Z2</accession>
<reference evidence="2" key="1">
    <citation type="journal article" date="2020" name="Fungal Divers.">
        <title>Resolving the Mortierellaceae phylogeny through synthesis of multi-gene phylogenetics and phylogenomics.</title>
        <authorList>
            <person name="Vandepol N."/>
            <person name="Liber J."/>
            <person name="Desiro A."/>
            <person name="Na H."/>
            <person name="Kennedy M."/>
            <person name="Barry K."/>
            <person name="Grigoriev I.V."/>
            <person name="Miller A.N."/>
            <person name="O'Donnell K."/>
            <person name="Stajich J.E."/>
            <person name="Bonito G."/>
        </authorList>
    </citation>
    <scope>NUCLEOTIDE SEQUENCE</scope>
    <source>
        <strain evidence="2">NRRL 2769</strain>
    </source>
</reference>
<feature type="compositionally biased region" description="Basic residues" evidence="1">
    <location>
        <begin position="685"/>
        <end position="701"/>
    </location>
</feature>
<dbReference type="AlphaFoldDB" id="A0A9P6T0Z2"/>
<evidence type="ECO:0000256" key="1">
    <source>
        <dbReference type="SAM" id="MobiDB-lite"/>
    </source>
</evidence>
<feature type="compositionally biased region" description="Basic and acidic residues" evidence="1">
    <location>
        <begin position="704"/>
        <end position="716"/>
    </location>
</feature>
<feature type="region of interest" description="Disordered" evidence="1">
    <location>
        <begin position="745"/>
        <end position="796"/>
    </location>
</feature>
<protein>
    <submittedName>
        <fullName evidence="2">Uncharacterized protein</fullName>
    </submittedName>
</protein>
<dbReference type="Proteomes" id="UP000703661">
    <property type="component" value="Unassembled WGS sequence"/>
</dbReference>
<dbReference type="EMBL" id="JAAAID010000468">
    <property type="protein sequence ID" value="KAG0017160.1"/>
    <property type="molecule type" value="Genomic_DNA"/>
</dbReference>
<feature type="compositionally biased region" description="Polar residues" evidence="1">
    <location>
        <begin position="759"/>
        <end position="786"/>
    </location>
</feature>
<evidence type="ECO:0000313" key="3">
    <source>
        <dbReference type="Proteomes" id="UP000703661"/>
    </source>
</evidence>
<gene>
    <name evidence="2" type="ORF">BGZ80_008560</name>
</gene>
<keyword evidence="3" id="KW-1185">Reference proteome</keyword>
<organism evidence="2 3">
    <name type="scientific">Entomortierella chlamydospora</name>
    <dbReference type="NCBI Taxonomy" id="101097"/>
    <lineage>
        <taxon>Eukaryota</taxon>
        <taxon>Fungi</taxon>
        <taxon>Fungi incertae sedis</taxon>
        <taxon>Mucoromycota</taxon>
        <taxon>Mortierellomycotina</taxon>
        <taxon>Mortierellomycetes</taxon>
        <taxon>Mortierellales</taxon>
        <taxon>Mortierellaceae</taxon>
        <taxon>Entomortierella</taxon>
    </lineage>
</organism>
<sequence>MSTQRPPLPHLKDIKAPLFGSWEFWMIDIETELVATLNQLVATKTTAKSFAVPPHTIESLIKISLIAPYQVVAKVVGNAMINRGQSTILLEVLVNLGQLSWLRSDPTEKILLVAVIHDIMLSEHKSEETLSDQKNQHRNFVEFILKAFVKRSPVNQVALDATDFLKECVEPLIDTIVEGTETSFFSPVVAILMKLYQPEFGASVIDEEWLSQDTHLKILLQLLLLRTVKSSWTASQMCGHAKPRTTIRQLPRDKQEDVVGDSLEDISKLSELLVSRLSAHVGSMALRDDNSYEGIDNFLQAIGEQDGSIDLESRLIAAPFIITCQQHLHKNVQLPVLPKEIWPLCRNYLKLFSLCQPTSQHVQGVDLLQALLIVLDVGRMCDDIILDITQAIGQVKDLSLVDQGHLMQALIPLLYRVLSISSRSEGHRLLARGIPAMMKYWGELPDLAFYWDVADEKPRKRLGSYWDAFSLCKFYTAEREESQQGQESWDGFSSEEVVVAVLMTSEMLLRFALEPLTPKSPSMVLQVYRMFVGYDVMVDHMASLVLSSIKFVKVDWSTAPLDFVLFCFMIICRLSNIVSNEHMNKPLKNRFGHTSLDPTLLAATEFGDWTSAYSNFMSQQCDKVEQQELVARSKARDELVLAAMNLSEEIVRRQDNYYKPEDESMDGILESSVGADKNGSATQSKGKKRGNKGNKRGRGGKTKCSLESRDPYRDDDSASLNIVTASNVMDEGTRAWFNSIMSTSNGSAMQGNPKPDTGATLNATPSDSQQHQNQCPQPPISSTAPSTPEPALPDHDVDPSIPIVVSTEAAVPIDSIDLENNENSITLSSASETVKPMLSSDQIDCLTLALDYLPTQERLAVGSRLSRLLEAADENNLPESGSSIL</sequence>
<feature type="region of interest" description="Disordered" evidence="1">
    <location>
        <begin position="671"/>
        <end position="717"/>
    </location>
</feature>
<proteinExistence type="predicted"/>
<evidence type="ECO:0000313" key="2">
    <source>
        <dbReference type="EMBL" id="KAG0017160.1"/>
    </source>
</evidence>
<comment type="caution">
    <text evidence="2">The sequence shown here is derived from an EMBL/GenBank/DDBJ whole genome shotgun (WGS) entry which is preliminary data.</text>
</comment>